<name>A0LL77_SYNFM</name>
<gene>
    <name evidence="1" type="ordered locus">Sfum_2500</name>
</gene>
<dbReference type="InParanoid" id="A0LL77"/>
<accession>A0LL77</accession>
<sequence length="233" mass="27217">MQEARLITEEERDWLRIRWEFLRRDPEYLRLWEQFHDWQTGKIQIGDDSDLLLALVDGFARFGLGQWVDPALDFEKISEGNLPDAWGNRLTIEHLMSTKCHTVLIDDLPFDGSRFATTLTIHIDLGRVNSRTALKAHINGIIDRYLDDPNIRKRPKRKTDYERILEIGRLHESGMSNREIATHMYPNEFVDPGNLFDENSALPNPENAERKVSHALDRYHQLINGGHIDMTYP</sequence>
<organism evidence="1 2">
    <name type="scientific">Syntrophobacter fumaroxidans (strain DSM 10017 / MPOB)</name>
    <dbReference type="NCBI Taxonomy" id="335543"/>
    <lineage>
        <taxon>Bacteria</taxon>
        <taxon>Pseudomonadati</taxon>
        <taxon>Thermodesulfobacteriota</taxon>
        <taxon>Syntrophobacteria</taxon>
        <taxon>Syntrophobacterales</taxon>
        <taxon>Syntrophobacteraceae</taxon>
        <taxon>Syntrophobacter</taxon>
    </lineage>
</organism>
<dbReference type="EMBL" id="CP000478">
    <property type="protein sequence ID" value="ABK18179.1"/>
    <property type="molecule type" value="Genomic_DNA"/>
</dbReference>
<evidence type="ECO:0000313" key="1">
    <source>
        <dbReference type="EMBL" id="ABK18179.1"/>
    </source>
</evidence>
<protein>
    <submittedName>
        <fullName evidence="1">Uncharacterized protein</fullName>
    </submittedName>
</protein>
<dbReference type="AlphaFoldDB" id="A0LL77"/>
<dbReference type="STRING" id="335543.Sfum_2500"/>
<dbReference type="HOGENOM" id="CLU_1189430_0_0_7"/>
<dbReference type="KEGG" id="sfu:Sfum_2500"/>
<reference evidence="1 2" key="1">
    <citation type="submission" date="2006-10" db="EMBL/GenBank/DDBJ databases">
        <title>Complete sequence of Syntrophobacter fumaroxidans MPOB.</title>
        <authorList>
            <consortium name="US DOE Joint Genome Institute"/>
            <person name="Copeland A."/>
            <person name="Lucas S."/>
            <person name="Lapidus A."/>
            <person name="Barry K."/>
            <person name="Detter J.C."/>
            <person name="Glavina del Rio T."/>
            <person name="Hammon N."/>
            <person name="Israni S."/>
            <person name="Pitluck S."/>
            <person name="Goltsman E.G."/>
            <person name="Martinez M."/>
            <person name="Schmutz J."/>
            <person name="Larimer F."/>
            <person name="Land M."/>
            <person name="Hauser L."/>
            <person name="Kyrpides N."/>
            <person name="Kim E."/>
            <person name="Boone D.R."/>
            <person name="Brockman F."/>
            <person name="Culley D."/>
            <person name="Ferry J."/>
            <person name="Gunsalus R."/>
            <person name="McInerney M.J."/>
            <person name="Morrison M."/>
            <person name="Plugge C."/>
            <person name="Rohlin L."/>
            <person name="Scholten J."/>
            <person name="Sieber J."/>
            <person name="Stams A.J.M."/>
            <person name="Worm P."/>
            <person name="Henstra A.M."/>
            <person name="Richardson P."/>
        </authorList>
    </citation>
    <scope>NUCLEOTIDE SEQUENCE [LARGE SCALE GENOMIC DNA]</scope>
    <source>
        <strain evidence="2">DSM 10017 / MPOB</strain>
    </source>
</reference>
<dbReference type="Proteomes" id="UP000001784">
    <property type="component" value="Chromosome"/>
</dbReference>
<proteinExistence type="predicted"/>
<evidence type="ECO:0000313" key="2">
    <source>
        <dbReference type="Proteomes" id="UP000001784"/>
    </source>
</evidence>
<keyword evidence="2" id="KW-1185">Reference proteome</keyword>